<dbReference type="InterPro" id="IPR000905">
    <property type="entry name" value="Gcp-like_dom"/>
</dbReference>
<accession>A0ABW9KJP4</accession>
<reference evidence="2 3" key="1">
    <citation type="submission" date="2024-12" db="EMBL/GenBank/DDBJ databases">
        <authorList>
            <person name="Lee Y."/>
        </authorList>
    </citation>
    <scope>NUCLEOTIDE SEQUENCE [LARGE SCALE GENOMIC DNA]</scope>
    <source>
        <strain evidence="2 3">03SUJ4</strain>
    </source>
</reference>
<dbReference type="EMBL" id="JBJYXY010000001">
    <property type="protein sequence ID" value="MFN2975322.1"/>
    <property type="molecule type" value="Genomic_DNA"/>
</dbReference>
<sequence length="239" mass="24294">MEAALVIDTCGSEGYVAVFPVGEVTPAARSEQRLGVRATQEELLPAIGAVLSESGLVLSELKAIAVVRGPGSFTGVRIGLAAAKGLCEAAGLPLVTLSRLQVLAAAAGIAPVWAWLQAGRGDVYAERFVMGAGGFAGVEAIASLLGVNEEREPAQVLTLEQAAAAAGGEPVAVCEEALRAARPSAVFVSAGDLAAALRAAAAEAVCSKRWADVALIDALYLRVPDAELALRARQALSQP</sequence>
<comment type="caution">
    <text evidence="2">The sequence shown here is derived from an EMBL/GenBank/DDBJ whole genome shotgun (WGS) entry which is preliminary data.</text>
</comment>
<evidence type="ECO:0000313" key="3">
    <source>
        <dbReference type="Proteomes" id="UP001634747"/>
    </source>
</evidence>
<evidence type="ECO:0000313" key="2">
    <source>
        <dbReference type="EMBL" id="MFN2975322.1"/>
    </source>
</evidence>
<dbReference type="NCBIfam" id="TIGR03725">
    <property type="entry name" value="T6A_YeaZ"/>
    <property type="match status" value="1"/>
</dbReference>
<dbReference type="EC" id="2.3.1.234" evidence="2"/>
<dbReference type="Pfam" id="PF00814">
    <property type="entry name" value="TsaD"/>
    <property type="match status" value="1"/>
</dbReference>
<keyword evidence="2" id="KW-0808">Transferase</keyword>
<dbReference type="Proteomes" id="UP001634747">
    <property type="component" value="Unassembled WGS sequence"/>
</dbReference>
<keyword evidence="3" id="KW-1185">Reference proteome</keyword>
<keyword evidence="2" id="KW-0012">Acyltransferase</keyword>
<evidence type="ECO:0000259" key="1">
    <source>
        <dbReference type="Pfam" id="PF00814"/>
    </source>
</evidence>
<dbReference type="InterPro" id="IPR043129">
    <property type="entry name" value="ATPase_NBD"/>
</dbReference>
<proteinExistence type="predicted"/>
<dbReference type="GO" id="GO:0061711">
    <property type="term" value="F:tRNA N(6)-L-threonylcarbamoyladenine synthase activity"/>
    <property type="evidence" value="ECO:0007669"/>
    <property type="project" value="UniProtKB-EC"/>
</dbReference>
<name>A0ABW9KJP4_9BACT</name>
<dbReference type="SUPFAM" id="SSF53067">
    <property type="entry name" value="Actin-like ATPase domain"/>
    <property type="match status" value="1"/>
</dbReference>
<gene>
    <name evidence="2" type="primary">tsaB</name>
    <name evidence="2" type="ORF">ACK2TP_06070</name>
</gene>
<dbReference type="InterPro" id="IPR022496">
    <property type="entry name" value="T6A_TsaB"/>
</dbReference>
<dbReference type="Gene3D" id="3.30.420.40">
    <property type="match status" value="2"/>
</dbReference>
<protein>
    <submittedName>
        <fullName evidence="2">tRNA (Adenosine(37)-N6)-threonylcarbamoyltransferase complex dimerization subunit type 1 TsaB</fullName>
        <ecNumber evidence="2">2.3.1.234</ecNumber>
    </submittedName>
</protein>
<feature type="domain" description="Gcp-like" evidence="1">
    <location>
        <begin position="37"/>
        <end position="207"/>
    </location>
</feature>
<organism evidence="2 3">
    <name type="scientific">Terriglobus aquaticus</name>
    <dbReference type="NCBI Taxonomy" id="940139"/>
    <lineage>
        <taxon>Bacteria</taxon>
        <taxon>Pseudomonadati</taxon>
        <taxon>Acidobacteriota</taxon>
        <taxon>Terriglobia</taxon>
        <taxon>Terriglobales</taxon>
        <taxon>Acidobacteriaceae</taxon>
        <taxon>Terriglobus</taxon>
    </lineage>
</organism>
<dbReference type="RefSeq" id="WP_263413148.1">
    <property type="nucleotide sequence ID" value="NZ_BAABBH010000001.1"/>
</dbReference>